<dbReference type="SUPFAM" id="SSF55781">
    <property type="entry name" value="GAF domain-like"/>
    <property type="match status" value="1"/>
</dbReference>
<dbReference type="Pfam" id="PF01590">
    <property type="entry name" value="GAF"/>
    <property type="match status" value="1"/>
</dbReference>
<accession>A0A0W1AD92</accession>
<dbReference type="SUPFAM" id="SSF141868">
    <property type="entry name" value="EAL domain-like"/>
    <property type="match status" value="1"/>
</dbReference>
<reference evidence="5 6" key="1">
    <citation type="submission" date="2015-11" db="EMBL/GenBank/DDBJ databases">
        <title>Genomic analysis of 38 Legionella species identifies large and diverse effector repertoires.</title>
        <authorList>
            <person name="Burstein D."/>
            <person name="Amaro F."/>
            <person name="Zusman T."/>
            <person name="Lifshitz Z."/>
            <person name="Cohen O."/>
            <person name="Gilbert J.A."/>
            <person name="Pupko T."/>
            <person name="Shuman H.A."/>
            <person name="Segal G."/>
        </authorList>
    </citation>
    <scope>NUCLEOTIDE SEQUENCE [LARGE SCALE GENOMIC DNA]</scope>
    <source>
        <strain evidence="5 6">ATCC 51914</strain>
    </source>
</reference>
<evidence type="ECO:0000259" key="2">
    <source>
        <dbReference type="PROSITE" id="PS50112"/>
    </source>
</evidence>
<gene>
    <name evidence="5" type="ORF">Lwal_1312</name>
</gene>
<dbReference type="Gene3D" id="3.30.70.270">
    <property type="match status" value="1"/>
</dbReference>
<evidence type="ECO:0000313" key="5">
    <source>
        <dbReference type="EMBL" id="KTD79240.1"/>
    </source>
</evidence>
<organism evidence="5 6">
    <name type="scientific">Legionella waltersii</name>
    <dbReference type="NCBI Taxonomy" id="66969"/>
    <lineage>
        <taxon>Bacteria</taxon>
        <taxon>Pseudomonadati</taxon>
        <taxon>Pseudomonadota</taxon>
        <taxon>Gammaproteobacteria</taxon>
        <taxon>Legionellales</taxon>
        <taxon>Legionellaceae</taxon>
        <taxon>Legionella</taxon>
    </lineage>
</organism>
<dbReference type="SMART" id="SM00065">
    <property type="entry name" value="GAF"/>
    <property type="match status" value="1"/>
</dbReference>
<dbReference type="InterPro" id="IPR035965">
    <property type="entry name" value="PAS-like_dom_sf"/>
</dbReference>
<dbReference type="InterPro" id="IPR000160">
    <property type="entry name" value="GGDEF_dom"/>
</dbReference>
<protein>
    <submittedName>
        <fullName evidence="5">GGDEF domain-containing sensory box protein</fullName>
    </submittedName>
</protein>
<dbReference type="Gene3D" id="3.30.450.20">
    <property type="entry name" value="PAS domain"/>
    <property type="match status" value="1"/>
</dbReference>
<dbReference type="InterPro" id="IPR029016">
    <property type="entry name" value="GAF-like_dom_sf"/>
</dbReference>
<comment type="cofactor">
    <cofactor evidence="1">
        <name>Mg(2+)</name>
        <dbReference type="ChEBI" id="CHEBI:18420"/>
    </cofactor>
</comment>
<dbReference type="InterPro" id="IPR052155">
    <property type="entry name" value="Biofilm_reg_signaling"/>
</dbReference>
<dbReference type="CDD" id="cd01948">
    <property type="entry name" value="EAL"/>
    <property type="match status" value="1"/>
</dbReference>
<dbReference type="Gene3D" id="3.20.20.450">
    <property type="entry name" value="EAL domain"/>
    <property type="match status" value="1"/>
</dbReference>
<dbReference type="PANTHER" id="PTHR44757">
    <property type="entry name" value="DIGUANYLATE CYCLASE DGCP"/>
    <property type="match status" value="1"/>
</dbReference>
<dbReference type="PATRIC" id="fig|66969.6.peg.1441"/>
<dbReference type="CDD" id="cd00130">
    <property type="entry name" value="PAS"/>
    <property type="match status" value="1"/>
</dbReference>
<dbReference type="Pfam" id="PF00563">
    <property type="entry name" value="EAL"/>
    <property type="match status" value="1"/>
</dbReference>
<dbReference type="SUPFAM" id="SSF55073">
    <property type="entry name" value="Nucleotide cyclase"/>
    <property type="match status" value="1"/>
</dbReference>
<dbReference type="InterPro" id="IPR000014">
    <property type="entry name" value="PAS"/>
</dbReference>
<dbReference type="InterPro" id="IPR035919">
    <property type="entry name" value="EAL_sf"/>
</dbReference>
<dbReference type="InterPro" id="IPR029787">
    <property type="entry name" value="Nucleotide_cyclase"/>
</dbReference>
<dbReference type="SUPFAM" id="SSF55785">
    <property type="entry name" value="PYP-like sensor domain (PAS domain)"/>
    <property type="match status" value="1"/>
</dbReference>
<dbReference type="EMBL" id="LNZB01000036">
    <property type="protein sequence ID" value="KTD79240.1"/>
    <property type="molecule type" value="Genomic_DNA"/>
</dbReference>
<evidence type="ECO:0000259" key="3">
    <source>
        <dbReference type="PROSITE" id="PS50883"/>
    </source>
</evidence>
<feature type="domain" description="EAL" evidence="3">
    <location>
        <begin position="581"/>
        <end position="834"/>
    </location>
</feature>
<dbReference type="PROSITE" id="PS50883">
    <property type="entry name" value="EAL"/>
    <property type="match status" value="1"/>
</dbReference>
<evidence type="ECO:0000313" key="6">
    <source>
        <dbReference type="Proteomes" id="UP000054729"/>
    </source>
</evidence>
<dbReference type="RefSeq" id="WP_058480021.1">
    <property type="nucleotide sequence ID" value="NZ_CAAAIQ010000007.1"/>
</dbReference>
<proteinExistence type="predicted"/>
<dbReference type="PANTHER" id="PTHR44757:SF2">
    <property type="entry name" value="BIOFILM ARCHITECTURE MAINTENANCE PROTEIN MBAA"/>
    <property type="match status" value="1"/>
</dbReference>
<feature type="domain" description="GGDEF" evidence="4">
    <location>
        <begin position="439"/>
        <end position="571"/>
    </location>
</feature>
<dbReference type="Pfam" id="PF08448">
    <property type="entry name" value="PAS_4"/>
    <property type="match status" value="1"/>
</dbReference>
<dbReference type="InterPro" id="IPR013656">
    <property type="entry name" value="PAS_4"/>
</dbReference>
<feature type="domain" description="PAS" evidence="2">
    <location>
        <begin position="22"/>
        <end position="73"/>
    </location>
</feature>
<dbReference type="SMART" id="SM00091">
    <property type="entry name" value="PAS"/>
    <property type="match status" value="2"/>
</dbReference>
<comment type="caution">
    <text evidence="5">The sequence shown here is derived from an EMBL/GenBank/DDBJ whole genome shotgun (WGS) entry which is preliminary data.</text>
</comment>
<dbReference type="InterPro" id="IPR001633">
    <property type="entry name" value="EAL_dom"/>
</dbReference>
<dbReference type="SMART" id="SM00052">
    <property type="entry name" value="EAL"/>
    <property type="match status" value="1"/>
</dbReference>
<dbReference type="AlphaFoldDB" id="A0A0W1AD92"/>
<evidence type="ECO:0000256" key="1">
    <source>
        <dbReference type="ARBA" id="ARBA00001946"/>
    </source>
</evidence>
<dbReference type="Proteomes" id="UP000054729">
    <property type="component" value="Unassembled WGS sequence"/>
</dbReference>
<dbReference type="InterPro" id="IPR003018">
    <property type="entry name" value="GAF"/>
</dbReference>
<keyword evidence="6" id="KW-1185">Reference proteome</keyword>
<dbReference type="FunFam" id="3.30.70.270:FF:000001">
    <property type="entry name" value="Diguanylate cyclase domain protein"/>
    <property type="match status" value="1"/>
</dbReference>
<dbReference type="SMART" id="SM00267">
    <property type="entry name" value="GGDEF"/>
    <property type="match status" value="1"/>
</dbReference>
<sequence>MGYLNIKNNSFTINNIIKPKNFKQSIERLLQKTNDFIIVFDTQGKVIAINPKGTSLFNLSENRIIGHYIWELIELKSFNIKRQLVQAIHHFAIANQGLAQQFLWIESKQKKPIRAYDVVVNKSEIENTPVIFAKITDVLPNKMTEWVLWRLNKISNLHETNNVIDEVLKLVSDTFAADYASVSLVDNQKIAHTVSYYKSGKKMDNIHFSLNDSPCDKVILSKSICHFQDVQTLFPQDKLLKKMRINTYLAGPITNSNQEVIGLMTILTKRPMELDSLNNTIFGLLLNRINSEIERLMNLRKLEFLASIPQQNPNPLIRILSSGEIIYANEEGQKIVNYWKSKCSGLPEAILKQIPQVEELTNPINIEIEANDRFYLFSLNWVSEFKQINLYGTDITQLKYTEQDMINLARFDALTQIANRQYFEETLSEEIYEHNLKGHGFALLLIDLDNFKTINDTLGHPIGDKLLKAATKRMVRCIRNTDFIARLGGDEFIVIVHQANVKIASQVADKIINALSRNFQFGEYNMKISASIGIALYPEAGLSGTDLLKNADIAMYQSKKTGKNRFFVFSKSLQDLEDKRKEILKKEIKKATASHQLYIDYQPQFDLKTNSVIGIEALVRWDHPKEGLIPPGEFITIAEQTGCLHTISKWLIDRTFQDFVMLLETYPKLTLTINVSLSQLSDPRFIEGLQNKMLSHDIKEDQLILDVSERILAPHFKQISRNLKKIQHIGINLSLDNFNTPQISLHKLLTLPLDYLKIDQQMLVGIEKYPKYRTLLEGIINLGKNLGLKVIQKGVETKEQHQIICDLGCQFAQGYFYCKPVNQERLVDFLRSVSSKRVSRDSHLL</sequence>
<name>A0A0W1AD92_9GAMM</name>
<dbReference type="CDD" id="cd01949">
    <property type="entry name" value="GGDEF"/>
    <property type="match status" value="1"/>
</dbReference>
<evidence type="ECO:0000259" key="4">
    <source>
        <dbReference type="PROSITE" id="PS50887"/>
    </source>
</evidence>
<dbReference type="OrthoDB" id="5648932at2"/>
<dbReference type="InterPro" id="IPR043128">
    <property type="entry name" value="Rev_trsase/Diguanyl_cyclase"/>
</dbReference>
<dbReference type="Pfam" id="PF00990">
    <property type="entry name" value="GGDEF"/>
    <property type="match status" value="1"/>
</dbReference>
<dbReference type="PROSITE" id="PS50112">
    <property type="entry name" value="PAS"/>
    <property type="match status" value="1"/>
</dbReference>
<dbReference type="Gene3D" id="3.30.450.40">
    <property type="match status" value="1"/>
</dbReference>
<dbReference type="STRING" id="66969.Lwal_1312"/>
<dbReference type="PROSITE" id="PS50887">
    <property type="entry name" value="GGDEF"/>
    <property type="match status" value="1"/>
</dbReference>
<dbReference type="NCBIfam" id="TIGR00254">
    <property type="entry name" value="GGDEF"/>
    <property type="match status" value="1"/>
</dbReference>
<dbReference type="GO" id="GO:0003824">
    <property type="term" value="F:catalytic activity"/>
    <property type="evidence" value="ECO:0007669"/>
    <property type="project" value="UniProtKB-ARBA"/>
</dbReference>